<dbReference type="Gene3D" id="1.10.510.10">
    <property type="entry name" value="Transferase(Phosphotransferase) domain 1"/>
    <property type="match status" value="1"/>
</dbReference>
<dbReference type="InterPro" id="IPR011009">
    <property type="entry name" value="Kinase-like_dom_sf"/>
</dbReference>
<dbReference type="SUPFAM" id="SSF52833">
    <property type="entry name" value="Thioredoxin-like"/>
    <property type="match status" value="1"/>
</dbReference>
<evidence type="ECO:0000256" key="1">
    <source>
        <dbReference type="SAM" id="MobiDB-lite"/>
    </source>
</evidence>
<feature type="region of interest" description="Disordered" evidence="1">
    <location>
        <begin position="360"/>
        <end position="389"/>
    </location>
</feature>
<keyword evidence="2" id="KW-0472">Membrane</keyword>
<evidence type="ECO:0000313" key="5">
    <source>
        <dbReference type="Proteomes" id="UP000001058"/>
    </source>
</evidence>
<accession>D8UIL0</accession>
<proteinExistence type="predicted"/>
<dbReference type="InterPro" id="IPR000719">
    <property type="entry name" value="Prot_kinase_dom"/>
</dbReference>
<name>D8UIL0_VOLCA</name>
<dbReference type="SMART" id="SM00220">
    <property type="entry name" value="S_TKc"/>
    <property type="match status" value="1"/>
</dbReference>
<dbReference type="GeneID" id="9627952"/>
<dbReference type="EMBL" id="GL378416">
    <property type="protein sequence ID" value="EFJ40431.1"/>
    <property type="molecule type" value="Genomic_DNA"/>
</dbReference>
<dbReference type="AlphaFoldDB" id="D8UIL0"/>
<evidence type="ECO:0000259" key="3">
    <source>
        <dbReference type="PROSITE" id="PS50011"/>
    </source>
</evidence>
<feature type="domain" description="Protein kinase" evidence="3">
    <location>
        <begin position="9"/>
        <end position="356"/>
    </location>
</feature>
<feature type="compositionally biased region" description="Basic residues" evidence="1">
    <location>
        <begin position="372"/>
        <end position="388"/>
    </location>
</feature>
<dbReference type="GO" id="GO:0004672">
    <property type="term" value="F:protein kinase activity"/>
    <property type="evidence" value="ECO:0007669"/>
    <property type="project" value="InterPro"/>
</dbReference>
<protein>
    <recommendedName>
        <fullName evidence="3">Protein kinase domain-containing protein</fullName>
    </recommendedName>
</protein>
<dbReference type="GO" id="GO:0005524">
    <property type="term" value="F:ATP binding"/>
    <property type="evidence" value="ECO:0007669"/>
    <property type="project" value="InterPro"/>
</dbReference>
<dbReference type="KEGG" id="vcn:VOLCADRAFT_108154"/>
<dbReference type="Gene3D" id="3.40.30.10">
    <property type="entry name" value="Glutaredoxin"/>
    <property type="match status" value="1"/>
</dbReference>
<dbReference type="InterPro" id="IPR001245">
    <property type="entry name" value="Ser-Thr/Tyr_kinase_cat_dom"/>
</dbReference>
<dbReference type="Pfam" id="PF07714">
    <property type="entry name" value="PK_Tyr_Ser-Thr"/>
    <property type="match status" value="1"/>
</dbReference>
<evidence type="ECO:0000313" key="4">
    <source>
        <dbReference type="EMBL" id="EFJ40431.1"/>
    </source>
</evidence>
<keyword evidence="2" id="KW-0812">Transmembrane</keyword>
<evidence type="ECO:0000256" key="2">
    <source>
        <dbReference type="SAM" id="Phobius"/>
    </source>
</evidence>
<organism evidence="5">
    <name type="scientific">Volvox carteri f. nagariensis</name>
    <dbReference type="NCBI Taxonomy" id="3068"/>
    <lineage>
        <taxon>Eukaryota</taxon>
        <taxon>Viridiplantae</taxon>
        <taxon>Chlorophyta</taxon>
        <taxon>core chlorophytes</taxon>
        <taxon>Chlorophyceae</taxon>
        <taxon>CS clade</taxon>
        <taxon>Chlamydomonadales</taxon>
        <taxon>Volvocaceae</taxon>
        <taxon>Volvox</taxon>
    </lineage>
</organism>
<keyword evidence="2" id="KW-1133">Transmembrane helix</keyword>
<dbReference type="Proteomes" id="UP000001058">
    <property type="component" value="Unassembled WGS sequence"/>
</dbReference>
<feature type="transmembrane region" description="Helical" evidence="2">
    <location>
        <begin position="460"/>
        <end position="481"/>
    </location>
</feature>
<sequence length="598" mass="65348">MSTPDEGRGGRQHYIANGSYGCVMHPHVPCSDGSRTSAGVPLVSKIFGSSHHAKEEYDIHNTMAAKADRHGRFTVRLAQMCPMATDSVPPEELGKCGQDLTNSFQGQSMLTQLVYEDGGIALNECASKGVPLADVVRGLRTVLMGIGRLAAQQLVHLDIKPRNMVYNKDGRVLLIDFGLMTAFGDVYGNRNHSILKTQYEYYPPEFELYSQWIGGAAPQSADLNFGLHMQTFQRLSQRAFEEHTTPATRRNIGRYLNNEECAAQAYTLSNTLTVSGGLNTDYLNQNLGQIYVYSFGISMAELVVSYMRKEALRPDEADLATAIMALARKMMHFVPHKRPTAVTSLKLYDATIKPLLPKRRSTVQATAASRDRHARRAPHNTAKPKPKLGSKSCDIVDCTIVILHSKGIRRVVSIVSGRQITVGGAVFRSVCEQFGTDWLVQYLVAAGVAKNGVKLTMDDAITYLLIFSLVVLLCYTLFYLYNIYYGPSACPVSKTAGEAFAQQGPKRAVMAGSSRCGWTVKQIPEWEALVASKASAGRVEPAPAICFMDQDDACASLASAHGVASYPTLLVLNQDGSLVLKSPGYKDRVALVQLLSGM</sequence>
<dbReference type="SUPFAM" id="SSF56112">
    <property type="entry name" value="Protein kinase-like (PK-like)"/>
    <property type="match status" value="1"/>
</dbReference>
<keyword evidence="5" id="KW-1185">Reference proteome</keyword>
<dbReference type="STRING" id="3068.D8UIL0"/>
<dbReference type="PROSITE" id="PS50011">
    <property type="entry name" value="PROTEIN_KINASE_DOM"/>
    <property type="match status" value="1"/>
</dbReference>
<dbReference type="InParanoid" id="D8UIL0"/>
<reference evidence="4 5" key="1">
    <citation type="journal article" date="2010" name="Science">
        <title>Genomic analysis of organismal complexity in the multicellular green alga Volvox carteri.</title>
        <authorList>
            <person name="Prochnik S.E."/>
            <person name="Umen J."/>
            <person name="Nedelcu A.M."/>
            <person name="Hallmann A."/>
            <person name="Miller S.M."/>
            <person name="Nishii I."/>
            <person name="Ferris P."/>
            <person name="Kuo A."/>
            <person name="Mitros T."/>
            <person name="Fritz-Laylin L.K."/>
            <person name="Hellsten U."/>
            <person name="Chapman J."/>
            <person name="Simakov O."/>
            <person name="Rensing S.A."/>
            <person name="Terry A."/>
            <person name="Pangilinan J."/>
            <person name="Kapitonov V."/>
            <person name="Jurka J."/>
            <person name="Salamov A."/>
            <person name="Shapiro H."/>
            <person name="Schmutz J."/>
            <person name="Grimwood J."/>
            <person name="Lindquist E."/>
            <person name="Lucas S."/>
            <person name="Grigoriev I.V."/>
            <person name="Schmitt R."/>
            <person name="Kirk D."/>
            <person name="Rokhsar D.S."/>
        </authorList>
    </citation>
    <scope>NUCLEOTIDE SEQUENCE [LARGE SCALE GENOMIC DNA]</scope>
    <source>
        <strain evidence="5">f. Nagariensis / Eve</strain>
    </source>
</reference>
<dbReference type="InterPro" id="IPR036249">
    <property type="entry name" value="Thioredoxin-like_sf"/>
</dbReference>
<dbReference type="PROSITE" id="PS00108">
    <property type="entry name" value="PROTEIN_KINASE_ST"/>
    <property type="match status" value="1"/>
</dbReference>
<gene>
    <name evidence="4" type="ORF">VOLCADRAFT_108154</name>
</gene>
<dbReference type="OrthoDB" id="4062651at2759"/>
<dbReference type="RefSeq" id="XP_002958511.1">
    <property type="nucleotide sequence ID" value="XM_002958465.1"/>
</dbReference>
<dbReference type="InterPro" id="IPR008271">
    <property type="entry name" value="Ser/Thr_kinase_AS"/>
</dbReference>